<keyword evidence="9" id="KW-0443">Lipid metabolism</keyword>
<keyword evidence="5" id="KW-0276">Fatty acid metabolism</keyword>
<evidence type="ECO:0000259" key="13">
    <source>
        <dbReference type="Pfam" id="PF00487"/>
    </source>
</evidence>
<dbReference type="Proteomes" id="UP000627292">
    <property type="component" value="Unassembled WGS sequence"/>
</dbReference>
<evidence type="ECO:0000313" key="15">
    <source>
        <dbReference type="Proteomes" id="UP000627292"/>
    </source>
</evidence>
<keyword evidence="10 12" id="KW-0472">Membrane</keyword>
<name>A0A917J1H2_9BACT</name>
<evidence type="ECO:0000256" key="1">
    <source>
        <dbReference type="ARBA" id="ARBA00004141"/>
    </source>
</evidence>
<keyword evidence="11" id="KW-0275">Fatty acid biosynthesis</keyword>
<gene>
    <name evidence="14" type="ORF">GCM10011379_36430</name>
</gene>
<evidence type="ECO:0000256" key="7">
    <source>
        <dbReference type="ARBA" id="ARBA00023002"/>
    </source>
</evidence>
<dbReference type="GO" id="GO:0006633">
    <property type="term" value="P:fatty acid biosynthetic process"/>
    <property type="evidence" value="ECO:0007669"/>
    <property type="project" value="UniProtKB-KW"/>
</dbReference>
<evidence type="ECO:0000256" key="8">
    <source>
        <dbReference type="ARBA" id="ARBA00023004"/>
    </source>
</evidence>
<comment type="caution">
    <text evidence="14">The sequence shown here is derived from an EMBL/GenBank/DDBJ whole genome shotgun (WGS) entry which is preliminary data.</text>
</comment>
<accession>A0A917J1H2</accession>
<evidence type="ECO:0000256" key="5">
    <source>
        <dbReference type="ARBA" id="ARBA00022832"/>
    </source>
</evidence>
<evidence type="ECO:0000256" key="4">
    <source>
        <dbReference type="ARBA" id="ARBA00022692"/>
    </source>
</evidence>
<evidence type="ECO:0000256" key="10">
    <source>
        <dbReference type="ARBA" id="ARBA00023136"/>
    </source>
</evidence>
<evidence type="ECO:0000256" key="6">
    <source>
        <dbReference type="ARBA" id="ARBA00022989"/>
    </source>
</evidence>
<dbReference type="EMBL" id="BMIB01000003">
    <property type="protein sequence ID" value="GGH74140.1"/>
    <property type="molecule type" value="Genomic_DNA"/>
</dbReference>
<dbReference type="PRINTS" id="PR00075">
    <property type="entry name" value="FACDDSATRASE"/>
</dbReference>
<dbReference type="AlphaFoldDB" id="A0A917J1H2"/>
<reference evidence="14" key="2">
    <citation type="submission" date="2020-09" db="EMBL/GenBank/DDBJ databases">
        <authorList>
            <person name="Sun Q."/>
            <person name="Zhou Y."/>
        </authorList>
    </citation>
    <scope>NUCLEOTIDE SEQUENCE</scope>
    <source>
        <strain evidence="14">CGMCC 1.15290</strain>
    </source>
</reference>
<dbReference type="GO" id="GO:0016020">
    <property type="term" value="C:membrane"/>
    <property type="evidence" value="ECO:0007669"/>
    <property type="project" value="UniProtKB-SubCell"/>
</dbReference>
<evidence type="ECO:0000256" key="12">
    <source>
        <dbReference type="SAM" id="Phobius"/>
    </source>
</evidence>
<evidence type="ECO:0000256" key="2">
    <source>
        <dbReference type="ARBA" id="ARBA00008749"/>
    </source>
</evidence>
<dbReference type="GO" id="GO:0016717">
    <property type="term" value="F:oxidoreductase activity, acting on paired donors, with oxidation of a pair of donors resulting in the reduction of molecular oxygen to two molecules of water"/>
    <property type="evidence" value="ECO:0007669"/>
    <property type="project" value="InterPro"/>
</dbReference>
<sequence>MTRPWERFFFICTYIAQGSSYMSPAAYAIMHRMHHAYTDTDMDPHSPQFSKNLFGMMWRTRQFYVSIFKGKMKVEERFTKNLPSWPVFDKLASSSLSRIIWAALYTVVVLLFSPTLWFLLLLPVMVAMGAFHGAVINWFAHKYGYVNFKLKNTSQNLLAIDMLMLGESYHNNHHKNPSSVNFGKRWHEIDPVYPVIRLLSWCKIIKLPATAPASRMHMPRVHE</sequence>
<keyword evidence="6 12" id="KW-1133">Transmembrane helix</keyword>
<organism evidence="14 15">
    <name type="scientific">Filimonas zeae</name>
    <dbReference type="NCBI Taxonomy" id="1737353"/>
    <lineage>
        <taxon>Bacteria</taxon>
        <taxon>Pseudomonadati</taxon>
        <taxon>Bacteroidota</taxon>
        <taxon>Chitinophagia</taxon>
        <taxon>Chitinophagales</taxon>
        <taxon>Chitinophagaceae</taxon>
        <taxon>Filimonas</taxon>
    </lineage>
</organism>
<dbReference type="PANTHER" id="PTHR11351:SF31">
    <property type="entry name" value="DESATURASE 1, ISOFORM A-RELATED"/>
    <property type="match status" value="1"/>
</dbReference>
<feature type="domain" description="Fatty acid desaturase" evidence="13">
    <location>
        <begin position="18"/>
        <end position="197"/>
    </location>
</feature>
<dbReference type="PANTHER" id="PTHR11351">
    <property type="entry name" value="ACYL-COA DESATURASE"/>
    <property type="match status" value="1"/>
</dbReference>
<evidence type="ECO:0000313" key="14">
    <source>
        <dbReference type="EMBL" id="GGH74140.1"/>
    </source>
</evidence>
<feature type="transmembrane region" description="Helical" evidence="12">
    <location>
        <begin position="91"/>
        <end position="112"/>
    </location>
</feature>
<dbReference type="Pfam" id="PF00487">
    <property type="entry name" value="FA_desaturase"/>
    <property type="match status" value="1"/>
</dbReference>
<protein>
    <submittedName>
        <fullName evidence="14">Fatty acid desaturase</fullName>
    </submittedName>
</protein>
<comment type="subcellular location">
    <subcellularLocation>
        <location evidence="1">Membrane</location>
        <topology evidence="1">Multi-pass membrane protein</topology>
    </subcellularLocation>
</comment>
<comment type="similarity">
    <text evidence="2">Belongs to the fatty acid desaturase type 2 family.</text>
</comment>
<evidence type="ECO:0000256" key="11">
    <source>
        <dbReference type="ARBA" id="ARBA00023160"/>
    </source>
</evidence>
<proteinExistence type="inferred from homology"/>
<keyword evidence="8" id="KW-0408">Iron</keyword>
<evidence type="ECO:0000256" key="3">
    <source>
        <dbReference type="ARBA" id="ARBA00022516"/>
    </source>
</evidence>
<dbReference type="InterPro" id="IPR015876">
    <property type="entry name" value="Acyl-CoA_DS"/>
</dbReference>
<keyword evidence="4 12" id="KW-0812">Transmembrane</keyword>
<keyword evidence="3" id="KW-0444">Lipid biosynthesis</keyword>
<keyword evidence="7" id="KW-0560">Oxidoreductase</keyword>
<dbReference type="InterPro" id="IPR005804">
    <property type="entry name" value="FA_desaturase_dom"/>
</dbReference>
<reference evidence="14" key="1">
    <citation type="journal article" date="2014" name="Int. J. Syst. Evol. Microbiol.">
        <title>Complete genome sequence of Corynebacterium casei LMG S-19264T (=DSM 44701T), isolated from a smear-ripened cheese.</title>
        <authorList>
            <consortium name="US DOE Joint Genome Institute (JGI-PGF)"/>
            <person name="Walter F."/>
            <person name="Albersmeier A."/>
            <person name="Kalinowski J."/>
            <person name="Ruckert C."/>
        </authorList>
    </citation>
    <scope>NUCLEOTIDE SEQUENCE</scope>
    <source>
        <strain evidence="14">CGMCC 1.15290</strain>
    </source>
</reference>
<evidence type="ECO:0000256" key="9">
    <source>
        <dbReference type="ARBA" id="ARBA00023098"/>
    </source>
</evidence>
<keyword evidence="15" id="KW-1185">Reference proteome</keyword>